<evidence type="ECO:0000256" key="4">
    <source>
        <dbReference type="ARBA" id="ARBA00023125"/>
    </source>
</evidence>
<dbReference type="AlphaFoldDB" id="A0A0P9C5T6"/>
<dbReference type="KEGG" id="dan:26514910"/>
<evidence type="ECO:0000256" key="1">
    <source>
        <dbReference type="ARBA" id="ARBA00011764"/>
    </source>
</evidence>
<evidence type="ECO:0000313" key="8">
    <source>
        <dbReference type="EMBL" id="KPU79019.1"/>
    </source>
</evidence>
<reference evidence="8" key="3">
    <citation type="submission" date="2015-10" db="EMBL/GenBank/DDBJ databases">
        <authorList>
            <consortium name="FlyBase"/>
        </authorList>
    </citation>
    <scope>NUCLEOTIDE SEQUENCE</scope>
    <source>
        <strain evidence="8">TSC#14024-0371.13</strain>
    </source>
</reference>
<gene>
    <name evidence="8" type="primary">Dana\GF27501</name>
    <name evidence="8" type="ORF">GF27501</name>
</gene>
<name>A0A0P9C5T6_DROAN</name>
<keyword evidence="5" id="KW-0804">Transcription</keyword>
<evidence type="ECO:0000259" key="7">
    <source>
        <dbReference type="Pfam" id="PF13873"/>
    </source>
</evidence>
<keyword evidence="4" id="KW-0238">DNA-binding</keyword>
<reference evidence="8" key="2">
    <citation type="journal article" date="2008" name="Bioinformatics">
        <title>Assembly reconciliation.</title>
        <authorList>
            <person name="Zimin A.V."/>
            <person name="Smith D.R."/>
            <person name="Sutton G."/>
            <person name="Yorke J.A."/>
        </authorList>
    </citation>
    <scope>NUCLEOTIDE SEQUENCE</scope>
    <source>
        <strain evidence="8">TSC#14024-0371.13</strain>
    </source>
</reference>
<dbReference type="InterPro" id="IPR028002">
    <property type="entry name" value="Myb_DNA-bind_5"/>
</dbReference>
<dbReference type="OrthoDB" id="3066195at2759"/>
<dbReference type="EMBL" id="CH902618">
    <property type="protein sequence ID" value="KPU79019.1"/>
    <property type="molecule type" value="Genomic_DNA"/>
</dbReference>
<keyword evidence="9" id="KW-1185">Reference proteome</keyword>
<dbReference type="Proteomes" id="UP000007801">
    <property type="component" value="Unassembled WGS sequence"/>
</dbReference>
<dbReference type="EMBL" id="CH902618">
    <property type="protein sequence ID" value="KPU79018.1"/>
    <property type="molecule type" value="Genomic_DNA"/>
</dbReference>
<keyword evidence="3" id="KW-0805">Transcription regulation</keyword>
<feature type="domain" description="Myb/SANT-like DNA-binding" evidence="7">
    <location>
        <begin position="8"/>
        <end position="75"/>
    </location>
</feature>
<evidence type="ECO:0000256" key="2">
    <source>
        <dbReference type="ARBA" id="ARBA00016807"/>
    </source>
</evidence>
<evidence type="ECO:0000256" key="5">
    <source>
        <dbReference type="ARBA" id="ARBA00023163"/>
    </source>
</evidence>
<dbReference type="GeneID" id="26514910"/>
<evidence type="ECO:0000313" key="9">
    <source>
        <dbReference type="Proteomes" id="UP000007801"/>
    </source>
</evidence>
<evidence type="ECO:0000256" key="6">
    <source>
        <dbReference type="ARBA" id="ARBA00025466"/>
    </source>
</evidence>
<protein>
    <recommendedName>
        <fullName evidence="2">Regulatory protein zeste</fullName>
    </recommendedName>
</protein>
<sequence>MEDCMKRPHFSADEEQELLRLAEENRSILENKQSEPIMLKLKEQTWENIAVTFYSNTGIKRSAHSLRVKYDLLKKSKAALRSSKRCPPQPKRSSSDVIQIVNGCQNGEMNKSNDSIQMDSPKRARVDTINLVPPEQLLGLNPHIVQSNPIKDNGQSQPNPDGATNALPIIAPVLYNIKTIDLTDQLQHEKLLLLRAQRFFCEQENIRAQEKHTLEMESLRAKRELLLMEISEKKQGRKS</sequence>
<reference evidence="8 9" key="1">
    <citation type="journal article" date="2007" name="Nature">
        <title>Evolution of genes and genomes on the Drosophila phylogeny.</title>
        <authorList>
            <consortium name="Drosophila 12 Genomes Consortium"/>
            <person name="Clark A.G."/>
            <person name="Eisen M.B."/>
            <person name="Smith D.R."/>
            <person name="Bergman C.M."/>
            <person name="Oliver B."/>
            <person name="Markow T.A."/>
            <person name="Kaufman T.C."/>
            <person name="Kellis M."/>
            <person name="Gelbart W."/>
            <person name="Iyer V.N."/>
            <person name="Pollard D.A."/>
            <person name="Sackton T.B."/>
            <person name="Larracuente A.M."/>
            <person name="Singh N.D."/>
            <person name="Abad J.P."/>
            <person name="Abt D.N."/>
            <person name="Adryan B."/>
            <person name="Aguade M."/>
            <person name="Akashi H."/>
            <person name="Anderson W.W."/>
            <person name="Aquadro C.F."/>
            <person name="Ardell D.H."/>
            <person name="Arguello R."/>
            <person name="Artieri C.G."/>
            <person name="Barbash D.A."/>
            <person name="Barker D."/>
            <person name="Barsanti P."/>
            <person name="Batterham P."/>
            <person name="Batzoglou S."/>
            <person name="Begun D."/>
            <person name="Bhutkar A."/>
            <person name="Blanco E."/>
            <person name="Bosak S.A."/>
            <person name="Bradley R.K."/>
            <person name="Brand A.D."/>
            <person name="Brent M.R."/>
            <person name="Brooks A.N."/>
            <person name="Brown R.H."/>
            <person name="Butlin R.K."/>
            <person name="Caggese C."/>
            <person name="Calvi B.R."/>
            <person name="Bernardo de Carvalho A."/>
            <person name="Caspi A."/>
            <person name="Castrezana S."/>
            <person name="Celniker S.E."/>
            <person name="Chang J.L."/>
            <person name="Chapple C."/>
            <person name="Chatterji S."/>
            <person name="Chinwalla A."/>
            <person name="Civetta A."/>
            <person name="Clifton S.W."/>
            <person name="Comeron J.M."/>
            <person name="Costello J.C."/>
            <person name="Coyne J.A."/>
            <person name="Daub J."/>
            <person name="David R.G."/>
            <person name="Delcher A.L."/>
            <person name="Delehaunty K."/>
            <person name="Do C.B."/>
            <person name="Ebling H."/>
            <person name="Edwards K."/>
            <person name="Eickbush T."/>
            <person name="Evans J.D."/>
            <person name="Filipski A."/>
            <person name="Findeiss S."/>
            <person name="Freyhult E."/>
            <person name="Fulton L."/>
            <person name="Fulton R."/>
            <person name="Garcia A.C."/>
            <person name="Gardiner A."/>
            <person name="Garfield D.A."/>
            <person name="Garvin B.E."/>
            <person name="Gibson G."/>
            <person name="Gilbert D."/>
            <person name="Gnerre S."/>
            <person name="Godfrey J."/>
            <person name="Good R."/>
            <person name="Gotea V."/>
            <person name="Gravely B."/>
            <person name="Greenberg A.J."/>
            <person name="Griffiths-Jones S."/>
            <person name="Gross S."/>
            <person name="Guigo R."/>
            <person name="Gustafson E.A."/>
            <person name="Haerty W."/>
            <person name="Hahn M.W."/>
            <person name="Halligan D.L."/>
            <person name="Halpern A.L."/>
            <person name="Halter G.M."/>
            <person name="Han M.V."/>
            <person name="Heger A."/>
            <person name="Hillier L."/>
            <person name="Hinrichs A.S."/>
            <person name="Holmes I."/>
            <person name="Hoskins R.A."/>
            <person name="Hubisz M.J."/>
            <person name="Hultmark D."/>
            <person name="Huntley M.A."/>
            <person name="Jaffe D.B."/>
            <person name="Jagadeeshan S."/>
            <person name="Jeck W.R."/>
            <person name="Johnson J."/>
            <person name="Jones C.D."/>
            <person name="Jordan W.C."/>
            <person name="Karpen G.H."/>
            <person name="Kataoka E."/>
            <person name="Keightley P.D."/>
            <person name="Kheradpour P."/>
            <person name="Kirkness E.F."/>
            <person name="Koerich L.B."/>
            <person name="Kristiansen K."/>
            <person name="Kudrna D."/>
            <person name="Kulathinal R.J."/>
            <person name="Kumar S."/>
            <person name="Kwok R."/>
            <person name="Lander E."/>
            <person name="Langley C.H."/>
            <person name="Lapoint R."/>
            <person name="Lazzaro B.P."/>
            <person name="Lee S.J."/>
            <person name="Levesque L."/>
            <person name="Li R."/>
            <person name="Lin C.F."/>
            <person name="Lin M.F."/>
            <person name="Lindblad-Toh K."/>
            <person name="Llopart A."/>
            <person name="Long M."/>
            <person name="Low L."/>
            <person name="Lozovsky E."/>
            <person name="Lu J."/>
            <person name="Luo M."/>
            <person name="Machado C.A."/>
            <person name="Makalowski W."/>
            <person name="Marzo M."/>
            <person name="Matsuda M."/>
            <person name="Matzkin L."/>
            <person name="McAllister B."/>
            <person name="McBride C.S."/>
            <person name="McKernan B."/>
            <person name="McKernan K."/>
            <person name="Mendez-Lago M."/>
            <person name="Minx P."/>
            <person name="Mollenhauer M.U."/>
            <person name="Montooth K."/>
            <person name="Mount S.M."/>
            <person name="Mu X."/>
            <person name="Myers E."/>
            <person name="Negre B."/>
            <person name="Newfeld S."/>
            <person name="Nielsen R."/>
            <person name="Noor M.A."/>
            <person name="O'Grady P."/>
            <person name="Pachter L."/>
            <person name="Papaceit M."/>
            <person name="Parisi M.J."/>
            <person name="Parisi M."/>
            <person name="Parts L."/>
            <person name="Pedersen J.S."/>
            <person name="Pesole G."/>
            <person name="Phillippy A.M."/>
            <person name="Ponting C.P."/>
            <person name="Pop M."/>
            <person name="Porcelli D."/>
            <person name="Powell J.R."/>
            <person name="Prohaska S."/>
            <person name="Pruitt K."/>
            <person name="Puig M."/>
            <person name="Quesneville H."/>
            <person name="Ram K.R."/>
            <person name="Rand D."/>
            <person name="Rasmussen M.D."/>
            <person name="Reed L.K."/>
            <person name="Reenan R."/>
            <person name="Reily A."/>
            <person name="Remington K.A."/>
            <person name="Rieger T.T."/>
            <person name="Ritchie M.G."/>
            <person name="Robin C."/>
            <person name="Rogers Y.H."/>
            <person name="Rohde C."/>
            <person name="Rozas J."/>
            <person name="Rubenfield M.J."/>
            <person name="Ruiz A."/>
            <person name="Russo S."/>
            <person name="Salzberg S.L."/>
            <person name="Sanchez-Gracia A."/>
            <person name="Saranga D.J."/>
            <person name="Sato H."/>
            <person name="Schaeffer S.W."/>
            <person name="Schatz M.C."/>
            <person name="Schlenke T."/>
            <person name="Schwartz R."/>
            <person name="Segarra C."/>
            <person name="Singh R.S."/>
            <person name="Sirot L."/>
            <person name="Sirota M."/>
            <person name="Sisneros N.B."/>
            <person name="Smith C.D."/>
            <person name="Smith T.F."/>
            <person name="Spieth J."/>
            <person name="Stage D.E."/>
            <person name="Stark A."/>
            <person name="Stephan W."/>
            <person name="Strausberg R.L."/>
            <person name="Strempel S."/>
            <person name="Sturgill D."/>
            <person name="Sutton G."/>
            <person name="Sutton G.G."/>
            <person name="Tao W."/>
            <person name="Teichmann S."/>
            <person name="Tobari Y.N."/>
            <person name="Tomimura Y."/>
            <person name="Tsolas J.M."/>
            <person name="Valente V.L."/>
            <person name="Venter E."/>
            <person name="Venter J.C."/>
            <person name="Vicario S."/>
            <person name="Vieira F.G."/>
            <person name="Vilella A.J."/>
            <person name="Villasante A."/>
            <person name="Walenz B."/>
            <person name="Wang J."/>
            <person name="Wasserman M."/>
            <person name="Watts T."/>
            <person name="Wilson D."/>
            <person name="Wilson R.K."/>
            <person name="Wing R.A."/>
            <person name="Wolfner M.F."/>
            <person name="Wong A."/>
            <person name="Wong G.K."/>
            <person name="Wu C.I."/>
            <person name="Wu G."/>
            <person name="Yamamoto D."/>
            <person name="Yang H.P."/>
            <person name="Yang S.P."/>
            <person name="Yorke J.A."/>
            <person name="Yoshida K."/>
            <person name="Zdobnov E."/>
            <person name="Zhang P."/>
            <person name="Zhang Y."/>
            <person name="Zimin A.V."/>
            <person name="Baldwin J."/>
            <person name="Abdouelleil A."/>
            <person name="Abdulkadir J."/>
            <person name="Abebe A."/>
            <person name="Abera B."/>
            <person name="Abreu J."/>
            <person name="Acer S.C."/>
            <person name="Aftuck L."/>
            <person name="Alexander A."/>
            <person name="An P."/>
            <person name="Anderson E."/>
            <person name="Anderson S."/>
            <person name="Arachi H."/>
            <person name="Azer M."/>
            <person name="Bachantsang P."/>
            <person name="Barry A."/>
            <person name="Bayul T."/>
            <person name="Berlin A."/>
            <person name="Bessette D."/>
            <person name="Bloom T."/>
            <person name="Blye J."/>
            <person name="Boguslavskiy L."/>
            <person name="Bonnet C."/>
            <person name="Boukhgalter B."/>
            <person name="Bourzgui I."/>
            <person name="Brown A."/>
            <person name="Cahill P."/>
            <person name="Channer S."/>
            <person name="Cheshatsang Y."/>
            <person name="Chuda L."/>
            <person name="Citroen M."/>
            <person name="Collymore A."/>
            <person name="Cooke P."/>
            <person name="Costello M."/>
            <person name="D'Aco K."/>
            <person name="Daza R."/>
            <person name="De Haan G."/>
            <person name="DeGray S."/>
            <person name="DeMaso C."/>
            <person name="Dhargay N."/>
            <person name="Dooley K."/>
            <person name="Dooley E."/>
            <person name="Doricent M."/>
            <person name="Dorje P."/>
            <person name="Dorjee K."/>
            <person name="Dupes A."/>
            <person name="Elong R."/>
            <person name="Falk J."/>
            <person name="Farina A."/>
            <person name="Faro S."/>
            <person name="Ferguson D."/>
            <person name="Fisher S."/>
            <person name="Foley C.D."/>
            <person name="Franke A."/>
            <person name="Friedrich D."/>
            <person name="Gadbois L."/>
            <person name="Gearin G."/>
            <person name="Gearin C.R."/>
            <person name="Giannoukos G."/>
            <person name="Goode T."/>
            <person name="Graham J."/>
            <person name="Grandbois E."/>
            <person name="Grewal S."/>
            <person name="Gyaltsen K."/>
            <person name="Hafez N."/>
            <person name="Hagos B."/>
            <person name="Hall J."/>
            <person name="Henson C."/>
            <person name="Hollinger A."/>
            <person name="Honan T."/>
            <person name="Huard M.D."/>
            <person name="Hughes L."/>
            <person name="Hurhula B."/>
            <person name="Husby M.E."/>
            <person name="Kamat A."/>
            <person name="Kanga B."/>
            <person name="Kashin S."/>
            <person name="Khazanovich D."/>
            <person name="Kisner P."/>
            <person name="Lance K."/>
            <person name="Lara M."/>
            <person name="Lee W."/>
            <person name="Lennon N."/>
            <person name="Letendre F."/>
            <person name="LeVine R."/>
            <person name="Lipovsky A."/>
            <person name="Liu X."/>
            <person name="Liu J."/>
            <person name="Liu S."/>
            <person name="Lokyitsang T."/>
            <person name="Lokyitsang Y."/>
            <person name="Lubonja R."/>
            <person name="Lui A."/>
            <person name="MacDonald P."/>
            <person name="Magnisalis V."/>
            <person name="Maru K."/>
            <person name="Matthews C."/>
            <person name="McCusker W."/>
            <person name="McDonough S."/>
            <person name="Mehta T."/>
            <person name="Meldrim J."/>
            <person name="Meneus L."/>
            <person name="Mihai O."/>
            <person name="Mihalev A."/>
            <person name="Mihova T."/>
            <person name="Mittelman R."/>
            <person name="Mlenga V."/>
            <person name="Montmayeur A."/>
            <person name="Mulrain L."/>
            <person name="Navidi A."/>
            <person name="Naylor J."/>
            <person name="Negash T."/>
            <person name="Nguyen T."/>
            <person name="Nguyen N."/>
            <person name="Nicol R."/>
            <person name="Norbu C."/>
            <person name="Norbu N."/>
            <person name="Novod N."/>
            <person name="O'Neill B."/>
            <person name="Osman S."/>
            <person name="Markiewicz E."/>
            <person name="Oyono O.L."/>
            <person name="Patti C."/>
            <person name="Phunkhang P."/>
            <person name="Pierre F."/>
            <person name="Priest M."/>
            <person name="Raghuraman S."/>
            <person name="Rege F."/>
            <person name="Reyes R."/>
            <person name="Rise C."/>
            <person name="Rogov P."/>
            <person name="Ross K."/>
            <person name="Ryan E."/>
            <person name="Settipalli S."/>
            <person name="Shea T."/>
            <person name="Sherpa N."/>
            <person name="Shi L."/>
            <person name="Shih D."/>
            <person name="Sparrow T."/>
            <person name="Spaulding J."/>
            <person name="Stalker J."/>
            <person name="Stange-Thomann N."/>
            <person name="Stavropoulos S."/>
            <person name="Stone C."/>
            <person name="Strader C."/>
            <person name="Tesfaye S."/>
            <person name="Thomson T."/>
            <person name="Thoulutsang Y."/>
            <person name="Thoulutsang D."/>
            <person name="Topham K."/>
            <person name="Topping I."/>
            <person name="Tsamla T."/>
            <person name="Vassiliev H."/>
            <person name="Vo A."/>
            <person name="Wangchuk T."/>
            <person name="Wangdi T."/>
            <person name="Weiand M."/>
            <person name="Wilkinson J."/>
            <person name="Wilson A."/>
            <person name="Yadav S."/>
            <person name="Young G."/>
            <person name="Yu Q."/>
            <person name="Zembek L."/>
            <person name="Zhong D."/>
            <person name="Zimmer A."/>
            <person name="Zwirko Z."/>
            <person name="Jaffe D.B."/>
            <person name="Alvarez P."/>
            <person name="Brockman W."/>
            <person name="Butler J."/>
            <person name="Chin C."/>
            <person name="Gnerre S."/>
            <person name="Grabherr M."/>
            <person name="Kleber M."/>
            <person name="Mauceli E."/>
            <person name="MacCallum I."/>
        </authorList>
    </citation>
    <scope>NUCLEOTIDE SEQUENCE [LARGE SCALE GENOMIC DNA]</scope>
    <source>
        <strain evidence="8">TSC#14024-0371.13</strain>
        <strain evidence="9">Tucson 14024-0371.13</strain>
    </source>
</reference>
<evidence type="ECO:0000256" key="3">
    <source>
        <dbReference type="ARBA" id="ARBA00023015"/>
    </source>
</evidence>
<comment type="subunit">
    <text evidence="1">Self-associates forming complexes of several hundred monomers.</text>
</comment>
<accession>A0A0P9C5T6</accession>
<dbReference type="Pfam" id="PF13873">
    <property type="entry name" value="Myb_DNA-bind_5"/>
    <property type="match status" value="1"/>
</dbReference>
<proteinExistence type="predicted"/>
<dbReference type="GO" id="GO:0003677">
    <property type="term" value="F:DNA binding"/>
    <property type="evidence" value="ECO:0007669"/>
    <property type="project" value="UniProtKB-KW"/>
</dbReference>
<organism evidence="8 9">
    <name type="scientific">Drosophila ananassae</name>
    <name type="common">Fruit fly</name>
    <dbReference type="NCBI Taxonomy" id="7217"/>
    <lineage>
        <taxon>Eukaryota</taxon>
        <taxon>Metazoa</taxon>
        <taxon>Ecdysozoa</taxon>
        <taxon>Arthropoda</taxon>
        <taxon>Hexapoda</taxon>
        <taxon>Insecta</taxon>
        <taxon>Pterygota</taxon>
        <taxon>Neoptera</taxon>
        <taxon>Endopterygota</taxon>
        <taxon>Diptera</taxon>
        <taxon>Brachycera</taxon>
        <taxon>Muscomorpha</taxon>
        <taxon>Ephydroidea</taxon>
        <taxon>Drosophilidae</taxon>
        <taxon>Drosophila</taxon>
        <taxon>Sophophora</taxon>
    </lineage>
</organism>
<comment type="function">
    <text evidence="6">Involved in transvection phenomena (= synapsis-dependent gene expression), where the synaptic pairing of chromosomes carrying genes with which zeste interacts influences the expression of these genes. Zeste binds to DNA and stimulates transcription from a nearby promoter.</text>
</comment>